<dbReference type="PROSITE" id="PS50994">
    <property type="entry name" value="INTEGRASE"/>
    <property type="match status" value="1"/>
</dbReference>
<dbReference type="InterPro" id="IPR036397">
    <property type="entry name" value="RNaseH_sf"/>
</dbReference>
<evidence type="ECO:0000259" key="2">
    <source>
        <dbReference type="PROSITE" id="PS50994"/>
    </source>
</evidence>
<dbReference type="Proteomes" id="UP001168877">
    <property type="component" value="Unassembled WGS sequence"/>
</dbReference>
<proteinExistence type="predicted"/>
<dbReference type="PANTHER" id="PTHR42648">
    <property type="entry name" value="TRANSPOSASE, PUTATIVE-RELATED"/>
    <property type="match status" value="1"/>
</dbReference>
<evidence type="ECO:0000256" key="1">
    <source>
        <dbReference type="SAM" id="MobiDB-lite"/>
    </source>
</evidence>
<dbReference type="InterPro" id="IPR001584">
    <property type="entry name" value="Integrase_cat-core"/>
</dbReference>
<dbReference type="AlphaFoldDB" id="A0AA39RM67"/>
<feature type="region of interest" description="Disordered" evidence="1">
    <location>
        <begin position="397"/>
        <end position="464"/>
    </location>
</feature>
<dbReference type="GO" id="GO:0003676">
    <property type="term" value="F:nucleic acid binding"/>
    <property type="evidence" value="ECO:0007669"/>
    <property type="project" value="InterPro"/>
</dbReference>
<dbReference type="InterPro" id="IPR039537">
    <property type="entry name" value="Retrotran_Ty1/copia-like"/>
</dbReference>
<gene>
    <name evidence="3" type="ORF">LWI29_014254</name>
</gene>
<feature type="compositionally biased region" description="Basic and acidic residues" evidence="1">
    <location>
        <begin position="397"/>
        <end position="439"/>
    </location>
</feature>
<dbReference type="SUPFAM" id="SSF53098">
    <property type="entry name" value="Ribonuclease H-like"/>
    <property type="match status" value="1"/>
</dbReference>
<dbReference type="Gene3D" id="3.30.420.10">
    <property type="entry name" value="Ribonuclease H-like superfamily/Ribonuclease H"/>
    <property type="match status" value="1"/>
</dbReference>
<evidence type="ECO:0000313" key="4">
    <source>
        <dbReference type="Proteomes" id="UP001168877"/>
    </source>
</evidence>
<dbReference type="Pfam" id="PF00665">
    <property type="entry name" value="rve"/>
    <property type="match status" value="1"/>
</dbReference>
<name>A0AA39RM67_ACESA</name>
<reference evidence="3" key="2">
    <citation type="submission" date="2023-06" db="EMBL/GenBank/DDBJ databases">
        <authorList>
            <person name="Swenson N.G."/>
            <person name="Wegrzyn J.L."/>
            <person name="Mcevoy S.L."/>
        </authorList>
    </citation>
    <scope>NUCLEOTIDE SEQUENCE</scope>
    <source>
        <strain evidence="3">NS2018</strain>
        <tissue evidence="3">Leaf</tissue>
    </source>
</reference>
<dbReference type="GO" id="GO:0015074">
    <property type="term" value="P:DNA integration"/>
    <property type="evidence" value="ECO:0007669"/>
    <property type="project" value="InterPro"/>
</dbReference>
<accession>A0AA39RM67</accession>
<evidence type="ECO:0000313" key="3">
    <source>
        <dbReference type="EMBL" id="KAK0576243.1"/>
    </source>
</evidence>
<feature type="domain" description="Integrase catalytic" evidence="2">
    <location>
        <begin position="1"/>
        <end position="160"/>
    </location>
</feature>
<organism evidence="3 4">
    <name type="scientific">Acer saccharum</name>
    <name type="common">Sugar maple</name>
    <dbReference type="NCBI Taxonomy" id="4024"/>
    <lineage>
        <taxon>Eukaryota</taxon>
        <taxon>Viridiplantae</taxon>
        <taxon>Streptophyta</taxon>
        <taxon>Embryophyta</taxon>
        <taxon>Tracheophyta</taxon>
        <taxon>Spermatophyta</taxon>
        <taxon>Magnoliopsida</taxon>
        <taxon>eudicotyledons</taxon>
        <taxon>Gunneridae</taxon>
        <taxon>Pentapetalae</taxon>
        <taxon>rosids</taxon>
        <taxon>malvids</taxon>
        <taxon>Sapindales</taxon>
        <taxon>Sapindaceae</taxon>
        <taxon>Hippocastanoideae</taxon>
        <taxon>Acereae</taxon>
        <taxon>Acer</taxon>
    </lineage>
</organism>
<dbReference type="PANTHER" id="PTHR42648:SF21">
    <property type="entry name" value="CYSTEINE-RICH RLK (RECEPTOR-LIKE PROTEIN KINASE) 8"/>
    <property type="match status" value="1"/>
</dbReference>
<dbReference type="InterPro" id="IPR057670">
    <property type="entry name" value="SH3_retrovirus"/>
</dbReference>
<sequence length="464" mass="53107">MDLMGPIQTESINGKKYIFVCVDDFSRFTWVYFLRNKTEAFDYFKKFCNQVQNEKGLDIKKICRIRSDHGTEFENAKFCEFCDGLGISHEFSAPRTPQQNGVVERKNRVLQEMARVMLNSKKVPRNLWAEAVNTACYVSNHVFKRPGTKQTSYELWKGKKPNVSYFHTFGSKCYILNYRDHLGKFDAKSDVGLFLGYAINSRAYRVFNWTTETIMESINVKIDDLSMLNLCDDNGVNEPKENMLNDTNTPIDVASSVSSQDDEIDSHIEVDMDSLAIQMENLNEGMASFSSRTSRVIEDQTGKDKKMGLKKGDLGDEMKRNLQQTQTTYKRLLNGFMEASQDRFSKLEDSVKRIEGHIGRIADKVLNGEIGSSNDSLHLGNAKAILRSGRIVNNGRIEEPIEESNKTPRERNDEKKEIPAREDTEGERIQVPNEKETPKADPSNNKLPSPITPRVLYPRIFEKR</sequence>
<protein>
    <recommendedName>
        <fullName evidence="2">Integrase catalytic domain-containing protein</fullName>
    </recommendedName>
</protein>
<dbReference type="Pfam" id="PF25597">
    <property type="entry name" value="SH3_retrovirus"/>
    <property type="match status" value="1"/>
</dbReference>
<keyword evidence="4" id="KW-1185">Reference proteome</keyword>
<comment type="caution">
    <text evidence="3">The sequence shown here is derived from an EMBL/GenBank/DDBJ whole genome shotgun (WGS) entry which is preliminary data.</text>
</comment>
<dbReference type="EMBL" id="JAUESC010000386">
    <property type="protein sequence ID" value="KAK0576243.1"/>
    <property type="molecule type" value="Genomic_DNA"/>
</dbReference>
<dbReference type="InterPro" id="IPR012337">
    <property type="entry name" value="RNaseH-like_sf"/>
</dbReference>
<reference evidence="3" key="1">
    <citation type="journal article" date="2022" name="Plant J.">
        <title>Strategies of tolerance reflected in two North American maple genomes.</title>
        <authorList>
            <person name="McEvoy S.L."/>
            <person name="Sezen U.U."/>
            <person name="Trouern-Trend A."/>
            <person name="McMahon S.M."/>
            <person name="Schaberg P.G."/>
            <person name="Yang J."/>
            <person name="Wegrzyn J.L."/>
            <person name="Swenson N.G."/>
        </authorList>
    </citation>
    <scope>NUCLEOTIDE SEQUENCE</scope>
    <source>
        <strain evidence="3">NS2018</strain>
    </source>
</reference>